<reference evidence="1 2" key="1">
    <citation type="submission" date="2019-08" db="EMBL/GenBank/DDBJ databases">
        <title>Deep-cultivation of Planctomycetes and their phenomic and genomic characterization uncovers novel biology.</title>
        <authorList>
            <person name="Wiegand S."/>
            <person name="Jogler M."/>
            <person name="Boedeker C."/>
            <person name="Pinto D."/>
            <person name="Vollmers J."/>
            <person name="Rivas-Marin E."/>
            <person name="Kohn T."/>
            <person name="Peeters S.H."/>
            <person name="Heuer A."/>
            <person name="Rast P."/>
            <person name="Oberbeckmann S."/>
            <person name="Bunk B."/>
            <person name="Jeske O."/>
            <person name="Meyerdierks A."/>
            <person name="Storesund J.E."/>
            <person name="Kallscheuer N."/>
            <person name="Luecker S."/>
            <person name="Lage O.M."/>
            <person name="Pohl T."/>
            <person name="Merkel B.J."/>
            <person name="Hornburger P."/>
            <person name="Mueller R.-W."/>
            <person name="Bruemmer F."/>
            <person name="Labrenz M."/>
            <person name="Spormann A.M."/>
            <person name="Op den Camp H."/>
            <person name="Overmann J."/>
            <person name="Amann R."/>
            <person name="Jetten M.S.M."/>
            <person name="Mascher T."/>
            <person name="Medema M.H."/>
            <person name="Devos D.P."/>
            <person name="Kaster A.-K."/>
            <person name="Ovreas L."/>
            <person name="Rohde M."/>
            <person name="Galperin M.Y."/>
            <person name="Jogler C."/>
        </authorList>
    </citation>
    <scope>NUCLEOTIDE SEQUENCE [LARGE SCALE GENOMIC DNA]</scope>
    <source>
        <strain evidence="1 2">OJF2</strain>
    </source>
</reference>
<name>A0A5B9W5J9_9BACT</name>
<dbReference type="RefSeq" id="WP_148595683.1">
    <property type="nucleotide sequence ID" value="NZ_CP042997.1"/>
</dbReference>
<dbReference type="KEGG" id="agv:OJF2_45030"/>
<sequence>MGRMGDVLEVLFGPDDRIRTVRATIRQWEDRGLARRLSGRAWPRVGRMKEGAEAGQDRPRAWAATLEIWLSRPGCVRIERRVEAEDGTEVSLVVTDGDRRWDRDAEGHVTTRDGEAGRREATGDISVDIDVDRHFNPAQIREFLTELAVEARGPARVAGRDCERLRATRRPGRRLWPHWLGNESEEFEFHADLERGALLTIIGRHGGVEVVRYEALAVSFDDPIDPALFTYEADPGDQVEPRPAAVEQLSIAGEVERMPFVVLVPTRVPDAAHALCEFHYFPPSRRQRWPHLSLMYRGSEAVRGLSISESDRPKPDLDRYEWDQVEAGPDAPQSIRISDSGEPGSQRLVAFEQEGTHVTIRSDLDREALIDLARSFVRAGTSPT</sequence>
<dbReference type="EMBL" id="CP042997">
    <property type="protein sequence ID" value="QEH35946.1"/>
    <property type="molecule type" value="Genomic_DNA"/>
</dbReference>
<keyword evidence="2" id="KW-1185">Reference proteome</keyword>
<dbReference type="Proteomes" id="UP000324233">
    <property type="component" value="Chromosome"/>
</dbReference>
<dbReference type="OrthoDB" id="3205572at2"/>
<protein>
    <recommendedName>
        <fullName evidence="3">MucB/RseB N-terminal domain-containing protein</fullName>
    </recommendedName>
</protein>
<organism evidence="1 2">
    <name type="scientific">Aquisphaera giovannonii</name>
    <dbReference type="NCBI Taxonomy" id="406548"/>
    <lineage>
        <taxon>Bacteria</taxon>
        <taxon>Pseudomonadati</taxon>
        <taxon>Planctomycetota</taxon>
        <taxon>Planctomycetia</taxon>
        <taxon>Isosphaerales</taxon>
        <taxon>Isosphaeraceae</taxon>
        <taxon>Aquisphaera</taxon>
    </lineage>
</organism>
<evidence type="ECO:0000313" key="1">
    <source>
        <dbReference type="EMBL" id="QEH35946.1"/>
    </source>
</evidence>
<gene>
    <name evidence="1" type="ORF">OJF2_45030</name>
</gene>
<proteinExistence type="predicted"/>
<evidence type="ECO:0008006" key="3">
    <source>
        <dbReference type="Google" id="ProtNLM"/>
    </source>
</evidence>
<accession>A0A5B9W5J9</accession>
<evidence type="ECO:0000313" key="2">
    <source>
        <dbReference type="Proteomes" id="UP000324233"/>
    </source>
</evidence>
<dbReference type="AlphaFoldDB" id="A0A5B9W5J9"/>